<sequence>MGDWAELITAVVGGVTFLFSVWQYVRTERRTAAKEREAAADGAARRLIEAAADGRITAEELAELAEKVRHDGAEQEGPR</sequence>
<accession>A0A1H0DUW7</accession>
<evidence type="ECO:0000256" key="1">
    <source>
        <dbReference type="SAM" id="Phobius"/>
    </source>
</evidence>
<keyword evidence="1" id="KW-0812">Transmembrane</keyword>
<keyword evidence="1" id="KW-0472">Membrane</keyword>
<keyword evidence="3" id="KW-1185">Reference proteome</keyword>
<dbReference type="RefSeq" id="WP_156051379.1">
    <property type="nucleotide sequence ID" value="NZ_JOEF01000022.1"/>
</dbReference>
<organism evidence="2 3">
    <name type="scientific">Allokutzneria albata</name>
    <name type="common">Kibdelosporangium albatum</name>
    <dbReference type="NCBI Taxonomy" id="211114"/>
    <lineage>
        <taxon>Bacteria</taxon>
        <taxon>Bacillati</taxon>
        <taxon>Actinomycetota</taxon>
        <taxon>Actinomycetes</taxon>
        <taxon>Pseudonocardiales</taxon>
        <taxon>Pseudonocardiaceae</taxon>
        <taxon>Allokutzneria</taxon>
    </lineage>
</organism>
<feature type="transmembrane region" description="Helical" evidence="1">
    <location>
        <begin position="6"/>
        <end position="25"/>
    </location>
</feature>
<protein>
    <submittedName>
        <fullName evidence="2">Uncharacterized protein</fullName>
    </submittedName>
</protein>
<name>A0A1H0DUW7_ALLAB</name>
<dbReference type="EMBL" id="LT629701">
    <property type="protein sequence ID" value="SDN74047.1"/>
    <property type="molecule type" value="Genomic_DNA"/>
</dbReference>
<dbReference type="Proteomes" id="UP000183376">
    <property type="component" value="Chromosome I"/>
</dbReference>
<reference evidence="2 3" key="1">
    <citation type="submission" date="2016-10" db="EMBL/GenBank/DDBJ databases">
        <authorList>
            <person name="de Groot N.N."/>
        </authorList>
    </citation>
    <scope>NUCLEOTIDE SEQUENCE [LARGE SCALE GENOMIC DNA]</scope>
    <source>
        <strain evidence="2 3">DSM 44149</strain>
    </source>
</reference>
<gene>
    <name evidence="2" type="ORF">SAMN04489726_8012</name>
</gene>
<evidence type="ECO:0000313" key="3">
    <source>
        <dbReference type="Proteomes" id="UP000183376"/>
    </source>
</evidence>
<keyword evidence="1" id="KW-1133">Transmembrane helix</keyword>
<dbReference type="STRING" id="211114.SAMN04489726_8012"/>
<evidence type="ECO:0000313" key="2">
    <source>
        <dbReference type="EMBL" id="SDN74047.1"/>
    </source>
</evidence>
<dbReference type="AlphaFoldDB" id="A0A1H0DUW7"/>
<proteinExistence type="predicted"/>